<evidence type="ECO:0000313" key="2">
    <source>
        <dbReference type="EMBL" id="QCW01871.1"/>
    </source>
</evidence>
<feature type="compositionally biased region" description="Polar residues" evidence="1">
    <location>
        <begin position="256"/>
        <end position="267"/>
    </location>
</feature>
<evidence type="ECO:0000313" key="3">
    <source>
        <dbReference type="Proteomes" id="UP000307562"/>
    </source>
</evidence>
<dbReference type="AlphaFoldDB" id="A0A4P9TB88"/>
<reference evidence="3" key="1">
    <citation type="submission" date="2019-05" db="EMBL/GenBank/DDBJ databases">
        <title>Complete Genome Sequence and Methylation Pattern of the Halophilic Archaeon Natrinema pallidum BOL6-1.</title>
        <authorList>
            <person name="DasSarma P."/>
            <person name="DasSarma B.P."/>
            <person name="DasSarma S.L."/>
            <person name="Martinez F.L."/>
            <person name="Guzman D."/>
            <person name="Roberts R.J."/>
            <person name="DasSarma S."/>
        </authorList>
    </citation>
    <scope>NUCLEOTIDE SEQUENCE [LARGE SCALE GENOMIC DNA]</scope>
    <source>
        <strain evidence="3">BOL6-1</strain>
    </source>
</reference>
<dbReference type="EMBL" id="CP040637">
    <property type="protein sequence ID" value="QCW01871.1"/>
    <property type="molecule type" value="Genomic_DNA"/>
</dbReference>
<accession>A0A4P9TB88</accession>
<gene>
    <name evidence="2" type="ORF">FGF80_00835</name>
</gene>
<dbReference type="KEGG" id="npl:FGF80_00835"/>
<feature type="compositionally biased region" description="Acidic residues" evidence="1">
    <location>
        <begin position="202"/>
        <end position="214"/>
    </location>
</feature>
<sequence>MSNDSEVDRYRCPYCSAEPYTSTKEREVRLHIEESSDGDHSGREGFSPMTSVDAIDADGNRVDNVTGEELKREPDEFDDICKPDEDWSSVQRRIIATKMMHPDYSAKQVAEFLEDRDDSPSEEYTRQTIRRYFGTTQTARGARPFEDFSERQQKAIDAAARYELGEFDSYREAAESIDDKRDYVTTCQYEYEKAVQRRVEVLEEETEEEDSESDDTVRRENGTGTYAGPEKGIDATMQHISERSTTTKSDGEADNDTTAQNEQSEPATQRVEAVQEKIDLLKKLVINDELDAGVAFDEVERMVAEVSPSDGDSGDGVAS</sequence>
<proteinExistence type="predicted"/>
<protein>
    <submittedName>
        <fullName evidence="2">Uncharacterized protein</fullName>
    </submittedName>
</protein>
<dbReference type="RefSeq" id="WP_138651640.1">
    <property type="nucleotide sequence ID" value="NZ_CP040637.1"/>
</dbReference>
<evidence type="ECO:0000256" key="1">
    <source>
        <dbReference type="SAM" id="MobiDB-lite"/>
    </source>
</evidence>
<feature type="compositionally biased region" description="Basic and acidic residues" evidence="1">
    <location>
        <begin position="33"/>
        <end position="43"/>
    </location>
</feature>
<organism evidence="2 3">
    <name type="scientific">Natrinema pallidum</name>
    <dbReference type="NCBI Taxonomy" id="69527"/>
    <lineage>
        <taxon>Archaea</taxon>
        <taxon>Methanobacteriati</taxon>
        <taxon>Methanobacteriota</taxon>
        <taxon>Stenosarchaea group</taxon>
        <taxon>Halobacteria</taxon>
        <taxon>Halobacteriales</taxon>
        <taxon>Natrialbaceae</taxon>
        <taxon>Natrinema</taxon>
    </lineage>
</organism>
<feature type="region of interest" description="Disordered" evidence="1">
    <location>
        <begin position="33"/>
        <end position="59"/>
    </location>
</feature>
<keyword evidence="3" id="KW-1185">Reference proteome</keyword>
<name>A0A4P9TB88_9EURY</name>
<dbReference type="Proteomes" id="UP000307562">
    <property type="component" value="Chromosome"/>
</dbReference>
<dbReference type="GeneID" id="96154466"/>
<feature type="region of interest" description="Disordered" evidence="1">
    <location>
        <begin position="200"/>
        <end position="271"/>
    </location>
</feature>